<dbReference type="GO" id="GO:0000724">
    <property type="term" value="P:double-strand break repair via homologous recombination"/>
    <property type="evidence" value="ECO:0007669"/>
    <property type="project" value="TreeGrafter"/>
</dbReference>
<dbReference type="PANTHER" id="PTHR14790:SF15">
    <property type="entry name" value="RECQ-MEDIATED GENOME INSTABILITY PROTEIN 1"/>
    <property type="match status" value="1"/>
</dbReference>
<comment type="similarity">
    <text evidence="1">Belongs to the RMI1 family.</text>
</comment>
<dbReference type="InterPro" id="IPR032199">
    <property type="entry name" value="RMI1_C"/>
</dbReference>
<dbReference type="GO" id="GO:0016604">
    <property type="term" value="C:nuclear body"/>
    <property type="evidence" value="ECO:0007669"/>
    <property type="project" value="TreeGrafter"/>
</dbReference>
<reference evidence="6" key="1">
    <citation type="submission" date="2022-06" db="EMBL/GenBank/DDBJ databases">
        <authorList>
            <person name="Berger JAMES D."/>
            <person name="Berger JAMES D."/>
        </authorList>
    </citation>
    <scope>NUCLEOTIDE SEQUENCE [LARGE SCALE GENOMIC DNA]</scope>
</reference>
<feature type="region of interest" description="Disordered" evidence="3">
    <location>
        <begin position="506"/>
        <end position="529"/>
    </location>
</feature>
<organism evidence="6 7">
    <name type="scientific">Trichobilharzia regenti</name>
    <name type="common">Nasal bird schistosome</name>
    <dbReference type="NCBI Taxonomy" id="157069"/>
    <lineage>
        <taxon>Eukaryota</taxon>
        <taxon>Metazoa</taxon>
        <taxon>Spiralia</taxon>
        <taxon>Lophotrochozoa</taxon>
        <taxon>Platyhelminthes</taxon>
        <taxon>Trematoda</taxon>
        <taxon>Digenea</taxon>
        <taxon>Strigeidida</taxon>
        <taxon>Schistosomatoidea</taxon>
        <taxon>Schistosomatidae</taxon>
        <taxon>Trichobilharzia</taxon>
    </lineage>
</organism>
<dbReference type="Pfam" id="PF16099">
    <property type="entry name" value="RMI1_C"/>
    <property type="match status" value="1"/>
</dbReference>
<evidence type="ECO:0000259" key="5">
    <source>
        <dbReference type="Pfam" id="PF16099"/>
    </source>
</evidence>
<feature type="domain" description="RecQ-mediated genome instability protein 1 C-terminal OB-fold" evidence="5">
    <location>
        <begin position="613"/>
        <end position="751"/>
    </location>
</feature>
<evidence type="ECO:0000259" key="4">
    <source>
        <dbReference type="Pfam" id="PF08585"/>
    </source>
</evidence>
<accession>A0AA85JN16</accession>
<evidence type="ECO:0000256" key="2">
    <source>
        <dbReference type="ARBA" id="ARBA00018987"/>
    </source>
</evidence>
<feature type="region of interest" description="Disordered" evidence="3">
    <location>
        <begin position="469"/>
        <end position="493"/>
    </location>
</feature>
<dbReference type="Pfam" id="PF08585">
    <property type="entry name" value="RMI1_N_C"/>
    <property type="match status" value="1"/>
</dbReference>
<evidence type="ECO:0000256" key="3">
    <source>
        <dbReference type="SAM" id="MobiDB-lite"/>
    </source>
</evidence>
<dbReference type="Gene3D" id="2.40.50.770">
    <property type="entry name" value="RecQ-mediated genome instability protein Rmi1, C-terminal domain"/>
    <property type="match status" value="1"/>
</dbReference>
<dbReference type="InterPro" id="IPR042470">
    <property type="entry name" value="RMI1_N_C_sf"/>
</dbReference>
<evidence type="ECO:0000313" key="7">
    <source>
        <dbReference type="WBParaSite" id="TREG1_31600.2"/>
    </source>
</evidence>
<reference evidence="7" key="2">
    <citation type="submission" date="2023-11" db="UniProtKB">
        <authorList>
            <consortium name="WormBaseParasite"/>
        </authorList>
    </citation>
    <scope>IDENTIFICATION</scope>
</reference>
<evidence type="ECO:0000256" key="1">
    <source>
        <dbReference type="ARBA" id="ARBA00006395"/>
    </source>
</evidence>
<name>A0AA85JN16_TRIRE</name>
<dbReference type="Proteomes" id="UP000050795">
    <property type="component" value="Unassembled WGS sequence"/>
</dbReference>
<evidence type="ECO:0000313" key="6">
    <source>
        <dbReference type="Proteomes" id="UP000050795"/>
    </source>
</evidence>
<protein>
    <recommendedName>
        <fullName evidence="2">RecQ-mediated genome instability protein 1</fullName>
    </recommendedName>
</protein>
<sequence>MPSGRFIKVVNLFNIGESFYGQLRRYEGNLSVNLPPLEVDGDENPDGNATQMTQAVSQYLNQSTTQTNNTRQSTVASCVTLILTDGVHEIKAIEFGSRSSLGSRSSALSFNELSQKFRPGVKIRLRGPLLLRNNVLLVPPGAIQSLSSRQLEVLGGEVDELLEKYEENTMNELGKLLANKLNIPLNEGSSLPSWFPRITPQVHDPIDGSLSTQDLNINDQPNHMSNIQRTHQDPNSITTTTTINNNNTVQNRDPLSSNRFASTVVMPNSPELWDDETFDDAILSHAAQSLEKQLNNSRSGIPTSRCQSIPSYNDPLRLPNFMAEQLQTQSSQSEMSSNEDSLCTKRIGDDLDEDGDDDHDPFLDDQVDPDILASALADIDDHKPVKDPIVQQPIVNVVKSFHSAIKVSPTPLPTVATASSSFSSSSSSSLSLTANSFTSNQPLKVQSESKQTLKQTLLNLYTRNEVLTKRGDMDAPSSFSSSSSSLPKIQLAKPSPVESAKLAIIKPNTDIDDSEDLLPPAPKRKPIELKQNTSSVNVVSASKSNLKDIILRPTVSSSGLSTMLKTDEEKWKTLSSKNNNDNNNKSSNDVSYKTQTAICQPITISSQTDYRFQPFCYIQDMYHDLLQNNVNNGNLNRISSVYRIRGLLISLLSSLEHHHGTKWTLAVRITDGSAIVDLDVSSELLTEWIGLSPQESESLRQMSRLDPNSSSSFTVQEAQKHRQRLRTALTNFQGFLSHLGGLFTITAQQSSTSDDSNKATTLSDTVDKNCSTSVRQSSDDNNTTADKAVRPLLIGYSELDHCWLRELQNRVYTCYSDKKFIQKLKNVFH</sequence>
<dbReference type="AlphaFoldDB" id="A0AA85JN16"/>
<feature type="domain" description="RecQ mediated genome instability protein 1 OB-fold" evidence="4">
    <location>
        <begin position="6"/>
        <end position="168"/>
    </location>
</feature>
<keyword evidence="6" id="KW-1185">Reference proteome</keyword>
<dbReference type="InterPro" id="IPR013894">
    <property type="entry name" value="RMI1_OB"/>
</dbReference>
<feature type="compositionally biased region" description="Low complexity" evidence="3">
    <location>
        <begin position="324"/>
        <end position="341"/>
    </location>
</feature>
<dbReference type="PANTHER" id="PTHR14790">
    <property type="entry name" value="RECQ-MEDIATED GENOME INSTABILITY PROTEIN 1 RMI1"/>
    <property type="match status" value="1"/>
</dbReference>
<dbReference type="GO" id="GO:0000166">
    <property type="term" value="F:nucleotide binding"/>
    <property type="evidence" value="ECO:0007669"/>
    <property type="project" value="InterPro"/>
</dbReference>
<dbReference type="GO" id="GO:0000712">
    <property type="term" value="P:resolution of meiotic recombination intermediates"/>
    <property type="evidence" value="ECO:0007669"/>
    <property type="project" value="TreeGrafter"/>
</dbReference>
<dbReference type="GO" id="GO:0031422">
    <property type="term" value="C:RecQ family helicase-topoisomerase III complex"/>
    <property type="evidence" value="ECO:0007669"/>
    <property type="project" value="TreeGrafter"/>
</dbReference>
<feature type="region of interest" description="Disordered" evidence="3">
    <location>
        <begin position="294"/>
        <end position="359"/>
    </location>
</feature>
<feature type="compositionally biased region" description="Acidic residues" evidence="3">
    <location>
        <begin position="350"/>
        <end position="359"/>
    </location>
</feature>
<proteinExistence type="inferred from homology"/>
<dbReference type="WBParaSite" id="TREG1_31600.2">
    <property type="protein sequence ID" value="TREG1_31600.2"/>
    <property type="gene ID" value="TREG1_31600"/>
</dbReference>
<feature type="compositionally biased region" description="Polar residues" evidence="3">
    <location>
        <begin position="294"/>
        <end position="311"/>
    </location>
</feature>